<feature type="transmembrane region" description="Helical" evidence="1">
    <location>
        <begin position="12"/>
        <end position="30"/>
    </location>
</feature>
<feature type="transmembrane region" description="Helical" evidence="1">
    <location>
        <begin position="213"/>
        <end position="235"/>
    </location>
</feature>
<organism evidence="2 3">
    <name type="scientific">Candidatus Magasanikbacteria bacterium CG10_big_fil_rev_8_21_14_0_10_36_32</name>
    <dbReference type="NCBI Taxonomy" id="1974646"/>
    <lineage>
        <taxon>Bacteria</taxon>
        <taxon>Candidatus Magasanikiibacteriota</taxon>
    </lineage>
</organism>
<evidence type="ECO:0000313" key="2">
    <source>
        <dbReference type="EMBL" id="PIT88103.1"/>
    </source>
</evidence>
<comment type="caution">
    <text evidence="2">The sequence shown here is derived from an EMBL/GenBank/DDBJ whole genome shotgun (WGS) entry which is preliminary data.</text>
</comment>
<dbReference type="Proteomes" id="UP000231426">
    <property type="component" value="Unassembled WGS sequence"/>
</dbReference>
<protein>
    <submittedName>
        <fullName evidence="2">Uncharacterized protein</fullName>
    </submittedName>
</protein>
<feature type="transmembrane region" description="Helical" evidence="1">
    <location>
        <begin position="36"/>
        <end position="57"/>
    </location>
</feature>
<feature type="transmembrane region" description="Helical" evidence="1">
    <location>
        <begin position="69"/>
        <end position="87"/>
    </location>
</feature>
<reference evidence="3" key="1">
    <citation type="submission" date="2017-09" db="EMBL/GenBank/DDBJ databases">
        <title>Depth-based differentiation of microbial function through sediment-hosted aquifers and enrichment of novel symbionts in the deep terrestrial subsurface.</title>
        <authorList>
            <person name="Probst A.J."/>
            <person name="Ladd B."/>
            <person name="Jarett J.K."/>
            <person name="Geller-Mcgrath D.E."/>
            <person name="Sieber C.M.K."/>
            <person name="Emerson J.B."/>
            <person name="Anantharaman K."/>
            <person name="Thomas B.C."/>
            <person name="Malmstrom R."/>
            <person name="Stieglmeier M."/>
            <person name="Klingl A."/>
            <person name="Woyke T."/>
            <person name="Ryan C.M."/>
            <person name="Banfield J.F."/>
        </authorList>
    </citation>
    <scope>NUCLEOTIDE SEQUENCE [LARGE SCALE GENOMIC DNA]</scope>
</reference>
<name>A0A2M6W5N7_9BACT</name>
<accession>A0A2M6W5N7</accession>
<keyword evidence="1" id="KW-1133">Transmembrane helix</keyword>
<evidence type="ECO:0000313" key="3">
    <source>
        <dbReference type="Proteomes" id="UP000231426"/>
    </source>
</evidence>
<gene>
    <name evidence="2" type="ORF">COU29_03775</name>
</gene>
<dbReference type="AlphaFoldDB" id="A0A2M6W5N7"/>
<dbReference type="EMBL" id="PFBV01000005">
    <property type="protein sequence ID" value="PIT88103.1"/>
    <property type="molecule type" value="Genomic_DNA"/>
</dbReference>
<feature type="transmembrane region" description="Helical" evidence="1">
    <location>
        <begin position="156"/>
        <end position="176"/>
    </location>
</feature>
<feature type="transmembrane region" description="Helical" evidence="1">
    <location>
        <begin position="188"/>
        <end position="207"/>
    </location>
</feature>
<proteinExistence type="predicted"/>
<evidence type="ECO:0000256" key="1">
    <source>
        <dbReference type="SAM" id="Phobius"/>
    </source>
</evidence>
<feature type="transmembrane region" description="Helical" evidence="1">
    <location>
        <begin position="247"/>
        <end position="265"/>
    </location>
</feature>
<feature type="transmembrane region" description="Helical" evidence="1">
    <location>
        <begin position="128"/>
        <end position="150"/>
    </location>
</feature>
<keyword evidence="1" id="KW-0472">Membrane</keyword>
<keyword evidence="1" id="KW-0812">Transmembrane</keyword>
<feature type="transmembrane region" description="Helical" evidence="1">
    <location>
        <begin position="93"/>
        <end position="112"/>
    </location>
</feature>
<sequence>MSEKTRIISFHPKLAAVIDAIINLILLYGLQTVSTWWVFGLWIVVRLVLWAMLIRLVYYPKGISRLRHFAALAFFSLSIIIGLMIFADWVWSWRLLSVVFIIFSGVSFWLLPEGDSGLSFVLKPYRRWLFLMDVFGLAGLWGGLYAILSFQLFTQGWFWLEAILGTLISTIIACWWWKEYDIEFSRRFWLGALLLTVLIFELSWIVWRWPLGYVINGMMVVWFWYNLWLIIRFNLTKEGVNWKKQTWFLGFNLFFFILFLLIIKWK</sequence>